<protein>
    <submittedName>
        <fullName evidence="1">Conserved domain protein</fullName>
    </submittedName>
</protein>
<name>E9S849_RUMAL</name>
<organism evidence="1 2">
    <name type="scientific">Ruminococcus albus 8</name>
    <dbReference type="NCBI Taxonomy" id="246199"/>
    <lineage>
        <taxon>Bacteria</taxon>
        <taxon>Bacillati</taxon>
        <taxon>Bacillota</taxon>
        <taxon>Clostridia</taxon>
        <taxon>Eubacteriales</taxon>
        <taxon>Oscillospiraceae</taxon>
        <taxon>Ruminococcus</taxon>
    </lineage>
</organism>
<evidence type="ECO:0000313" key="1">
    <source>
        <dbReference type="EMBL" id="EGC04615.1"/>
    </source>
</evidence>
<comment type="caution">
    <text evidence="1">The sequence shown here is derived from an EMBL/GenBank/DDBJ whole genome shotgun (WGS) entry which is preliminary data.</text>
</comment>
<dbReference type="AlphaFoldDB" id="E9S849"/>
<reference evidence="1 2" key="1">
    <citation type="submission" date="2011-02" db="EMBL/GenBank/DDBJ databases">
        <authorList>
            <person name="Nelson K.E."/>
            <person name="Sutton G."/>
            <person name="Torralba M."/>
            <person name="Durkin S."/>
            <person name="Harkins D."/>
            <person name="Montgomery R."/>
            <person name="Ziemer C."/>
            <person name="Klaassens E."/>
            <person name="Ocuiv P."/>
            <person name="Morrison M."/>
        </authorList>
    </citation>
    <scope>NUCLEOTIDE SEQUENCE [LARGE SCALE GENOMIC DNA]</scope>
    <source>
        <strain evidence="1 2">8</strain>
    </source>
</reference>
<proteinExistence type="predicted"/>
<dbReference type="STRING" id="246199.CUS_7425"/>
<gene>
    <name evidence="1" type="ORF">CUS_7425</name>
</gene>
<dbReference type="Proteomes" id="UP000004259">
    <property type="component" value="Unassembled WGS sequence"/>
</dbReference>
<evidence type="ECO:0000313" key="2">
    <source>
        <dbReference type="Proteomes" id="UP000004259"/>
    </source>
</evidence>
<sequence>MCAADIIGGALLSARADGIPQIYAKQALQGIAKRRKICYNKCWNFFRPKERAYHNIAKGDEF</sequence>
<keyword evidence="2" id="KW-1185">Reference proteome</keyword>
<accession>E9S849</accession>
<dbReference type="EMBL" id="ADKM02000018">
    <property type="protein sequence ID" value="EGC04615.1"/>
    <property type="molecule type" value="Genomic_DNA"/>
</dbReference>